<dbReference type="Proteomes" id="UP000287401">
    <property type="component" value="Unassembled WGS sequence"/>
</dbReference>
<feature type="compositionally biased region" description="Pro residues" evidence="1">
    <location>
        <begin position="59"/>
        <end position="68"/>
    </location>
</feature>
<dbReference type="AlphaFoldDB" id="A0A430BDL2"/>
<feature type="region of interest" description="Disordered" evidence="1">
    <location>
        <begin position="1"/>
        <end position="20"/>
    </location>
</feature>
<gene>
    <name evidence="2" type="ORF">DAH51_25330</name>
</gene>
<evidence type="ECO:0000313" key="3">
    <source>
        <dbReference type="Proteomes" id="UP000287401"/>
    </source>
</evidence>
<reference evidence="2 3" key="1">
    <citation type="submission" date="2018-07" db="EMBL/GenBank/DDBJ databases">
        <title>Genomic and Epidemiologic Investigation of an Indolent Hospital Outbreak.</title>
        <authorList>
            <person name="Johnson R.C."/>
            <person name="Deming C."/>
            <person name="Conlan S."/>
            <person name="Zellmer C.J."/>
            <person name="Michelin A.V."/>
            <person name="Lee-Lin S."/>
            <person name="Thomas P.J."/>
            <person name="Park M."/>
            <person name="Weingarten R.A."/>
            <person name="Less J."/>
            <person name="Dekker J.P."/>
            <person name="Frank K.M."/>
            <person name="Musser K.A."/>
            <person name="Mcquiston J.R."/>
            <person name="Henderson D.K."/>
            <person name="Lau A.F."/>
            <person name="Palmore T.N."/>
            <person name="Segre J.A."/>
        </authorList>
    </citation>
    <scope>NUCLEOTIDE SEQUENCE [LARGE SCALE GENOMIC DNA]</scope>
    <source>
        <strain evidence="2 3">SK-NIH.Env6_1116</strain>
    </source>
</reference>
<dbReference type="EMBL" id="QRAL01000054">
    <property type="protein sequence ID" value="RSU46910.1"/>
    <property type="molecule type" value="Genomic_DNA"/>
</dbReference>
<accession>A0A430BDL2</accession>
<sequence>MSDEGLIQTKAGQAHSEDGLVVLDGPDGIAVTMTAEAARGTAASLKSAADEVLGEEGKPPTPAEDPTT</sequence>
<comment type="caution">
    <text evidence="2">The sequence shown here is derived from an EMBL/GenBank/DDBJ whole genome shotgun (WGS) entry which is preliminary data.</text>
</comment>
<feature type="region of interest" description="Disordered" evidence="1">
    <location>
        <begin position="41"/>
        <end position="68"/>
    </location>
</feature>
<evidence type="ECO:0000313" key="2">
    <source>
        <dbReference type="EMBL" id="RSU46910.1"/>
    </source>
</evidence>
<proteinExistence type="predicted"/>
<dbReference type="RefSeq" id="WP_126000093.1">
    <property type="nucleotide sequence ID" value="NZ_QRAL01000054.1"/>
</dbReference>
<organism evidence="2 3">
    <name type="scientific">Sphingobium yanoikuyae</name>
    <name type="common">Sphingomonas yanoikuyae</name>
    <dbReference type="NCBI Taxonomy" id="13690"/>
    <lineage>
        <taxon>Bacteria</taxon>
        <taxon>Pseudomonadati</taxon>
        <taxon>Pseudomonadota</taxon>
        <taxon>Alphaproteobacteria</taxon>
        <taxon>Sphingomonadales</taxon>
        <taxon>Sphingomonadaceae</taxon>
        <taxon>Sphingobium</taxon>
    </lineage>
</organism>
<protein>
    <submittedName>
        <fullName evidence="2">Uncharacterized protein</fullName>
    </submittedName>
</protein>
<evidence type="ECO:0000256" key="1">
    <source>
        <dbReference type="SAM" id="MobiDB-lite"/>
    </source>
</evidence>
<name>A0A430BDL2_SPHYA</name>